<dbReference type="SUPFAM" id="SSF52266">
    <property type="entry name" value="SGNH hydrolase"/>
    <property type="match status" value="1"/>
</dbReference>
<evidence type="ECO:0000256" key="4">
    <source>
        <dbReference type="SAM" id="SignalP"/>
    </source>
</evidence>
<dbReference type="PANTHER" id="PTHR45648:SF167">
    <property type="entry name" value="GDSL ESTERASE_LIPASE LTL1"/>
    <property type="match status" value="1"/>
</dbReference>
<keyword evidence="6" id="KW-1185">Reference proteome</keyword>
<dbReference type="EnsemblPlants" id="Kaladp0055s0515.1.v1.1">
    <property type="protein sequence ID" value="Kaladp0055s0515.1.v1.1"/>
    <property type="gene ID" value="Kaladp0055s0515.v1.1"/>
</dbReference>
<evidence type="ECO:0000256" key="2">
    <source>
        <dbReference type="ARBA" id="ARBA00022801"/>
    </source>
</evidence>
<dbReference type="InterPro" id="IPR036514">
    <property type="entry name" value="SGNH_hydro_sf"/>
</dbReference>
<dbReference type="AlphaFoldDB" id="A0A7N0U720"/>
<evidence type="ECO:0000256" key="3">
    <source>
        <dbReference type="ARBA" id="ARBA00022963"/>
    </source>
</evidence>
<evidence type="ECO:0008006" key="7">
    <source>
        <dbReference type="Google" id="ProtNLM"/>
    </source>
</evidence>
<evidence type="ECO:0000256" key="1">
    <source>
        <dbReference type="ARBA" id="ARBA00008668"/>
    </source>
</evidence>
<dbReference type="Pfam" id="PF00657">
    <property type="entry name" value="Lipase_GDSL"/>
    <property type="match status" value="1"/>
</dbReference>
<organism evidence="5 6">
    <name type="scientific">Kalanchoe fedtschenkoi</name>
    <name type="common">Lavender scallops</name>
    <name type="synonym">South American air plant</name>
    <dbReference type="NCBI Taxonomy" id="63787"/>
    <lineage>
        <taxon>Eukaryota</taxon>
        <taxon>Viridiplantae</taxon>
        <taxon>Streptophyta</taxon>
        <taxon>Embryophyta</taxon>
        <taxon>Tracheophyta</taxon>
        <taxon>Spermatophyta</taxon>
        <taxon>Magnoliopsida</taxon>
        <taxon>eudicotyledons</taxon>
        <taxon>Gunneridae</taxon>
        <taxon>Pentapetalae</taxon>
        <taxon>Saxifragales</taxon>
        <taxon>Crassulaceae</taxon>
        <taxon>Kalanchoe</taxon>
    </lineage>
</organism>
<dbReference type="Gramene" id="Kaladp0055s0515.1.v1.1">
    <property type="protein sequence ID" value="Kaladp0055s0515.1.v1.1"/>
    <property type="gene ID" value="Kaladp0055s0515.v1.1"/>
</dbReference>
<keyword evidence="4" id="KW-0732">Signal</keyword>
<protein>
    <recommendedName>
        <fullName evidence="7">GDSL esterase/lipase</fullName>
    </recommendedName>
</protein>
<comment type="similarity">
    <text evidence="1">Belongs to the 'GDSL' lipolytic enzyme family.</text>
</comment>
<dbReference type="GO" id="GO:0016042">
    <property type="term" value="P:lipid catabolic process"/>
    <property type="evidence" value="ECO:0007669"/>
    <property type="project" value="UniProtKB-KW"/>
</dbReference>
<feature type="chain" id="PRO_5029884480" description="GDSL esterase/lipase" evidence="4">
    <location>
        <begin position="24"/>
        <end position="365"/>
    </location>
</feature>
<proteinExistence type="inferred from homology"/>
<dbReference type="CDD" id="cd01837">
    <property type="entry name" value="SGNH_plant_lipase_like"/>
    <property type="match status" value="1"/>
</dbReference>
<feature type="signal peptide" evidence="4">
    <location>
        <begin position="1"/>
        <end position="23"/>
    </location>
</feature>
<evidence type="ECO:0000313" key="6">
    <source>
        <dbReference type="Proteomes" id="UP000594263"/>
    </source>
</evidence>
<keyword evidence="2" id="KW-0378">Hydrolase</keyword>
<keyword evidence="3" id="KW-0443">Lipid metabolism</keyword>
<sequence>MAAFWVGLCLVWGLVTRKPQVEAATPMFVFGDSLADNGNNNFLSTTARADNVPYGIDYPTHHPTGRFSNGRNIPDLIGERIGAKKLLPYLDPLIASHLEDGANFASAGVGVLNDTGIQFLNILRINRQLELFEQYQQRLAARIGEARAKLNVAKGLVLIMLGGNDFVNNYYLVPVSARRIQFPNITDYVRYVLSEYRKVLLRLHELGARKVLVTGSGAIGCAPAEMAMRRQPNGRCDPTLQRAARIYNPLLADLIHQLNAEVKATVYIAADTRGLNMDLIDNPQKYGFVTSKMACCGQGPYNGVGLCTPISPLCPNRDHYVYWDAFHPTEKADGVIVHKIMEGPLDHMTPMNLSMLLRLDSETKA</sequence>
<name>A0A7N0U720_KALFE</name>
<dbReference type="PANTHER" id="PTHR45648">
    <property type="entry name" value="GDSL LIPASE/ACYLHYDROLASE FAMILY PROTEIN (AFU_ORTHOLOGUE AFUA_4G14700)"/>
    <property type="match status" value="1"/>
</dbReference>
<accession>A0A7N0U720</accession>
<dbReference type="InterPro" id="IPR001087">
    <property type="entry name" value="GDSL"/>
</dbReference>
<dbReference type="Proteomes" id="UP000594263">
    <property type="component" value="Unplaced"/>
</dbReference>
<keyword evidence="3" id="KW-0442">Lipid degradation</keyword>
<reference evidence="5" key="1">
    <citation type="submission" date="2021-01" db="UniProtKB">
        <authorList>
            <consortium name="EnsemblPlants"/>
        </authorList>
    </citation>
    <scope>IDENTIFICATION</scope>
</reference>
<dbReference type="InterPro" id="IPR051058">
    <property type="entry name" value="GDSL_Est/Lipase"/>
</dbReference>
<evidence type="ECO:0000313" key="5">
    <source>
        <dbReference type="EnsemblPlants" id="Kaladp0055s0515.1.v1.1"/>
    </source>
</evidence>
<dbReference type="GO" id="GO:0016788">
    <property type="term" value="F:hydrolase activity, acting on ester bonds"/>
    <property type="evidence" value="ECO:0007669"/>
    <property type="project" value="InterPro"/>
</dbReference>
<dbReference type="InterPro" id="IPR035669">
    <property type="entry name" value="SGNH_plant_lipase-like"/>
</dbReference>
<dbReference type="Gene3D" id="3.40.50.1110">
    <property type="entry name" value="SGNH hydrolase"/>
    <property type="match status" value="1"/>
</dbReference>